<comment type="caution">
    <text evidence="2">The sequence shown here is derived from an EMBL/GenBank/DDBJ whole genome shotgun (WGS) entry which is preliminary data.</text>
</comment>
<evidence type="ECO:0000313" key="2">
    <source>
        <dbReference type="EMBL" id="CAG8458205.1"/>
    </source>
</evidence>
<feature type="compositionally biased region" description="Basic and acidic residues" evidence="1">
    <location>
        <begin position="328"/>
        <end position="348"/>
    </location>
</feature>
<evidence type="ECO:0000313" key="3">
    <source>
        <dbReference type="Proteomes" id="UP000789901"/>
    </source>
</evidence>
<protein>
    <submittedName>
        <fullName evidence="2">16173_t:CDS:1</fullName>
    </submittedName>
</protein>
<gene>
    <name evidence="2" type="ORF">GMARGA_LOCUS168</name>
</gene>
<reference evidence="2 3" key="1">
    <citation type="submission" date="2021-06" db="EMBL/GenBank/DDBJ databases">
        <authorList>
            <person name="Kallberg Y."/>
            <person name="Tangrot J."/>
            <person name="Rosling A."/>
        </authorList>
    </citation>
    <scope>NUCLEOTIDE SEQUENCE [LARGE SCALE GENOMIC DNA]</scope>
    <source>
        <strain evidence="2 3">120-4 pot B 10/14</strain>
    </source>
</reference>
<sequence>MAEKMVNVESSTYVVNAEVNTFNMVVSDQVNAKASTSYTVNAETSFFYTINAEASYMVNAQTNILHAANIEANIPYENEVYDKFEASHKNMTIGKLNIGISSADDVDSFLKAYGQYNRFSIIKKRVEQHDKSIECKFGGKYMPKKNIAINTHQKEAEWNRFFGYQTLSSYVGIIPVSSEIFPTIDHILLEYLTPHILSIERIEIAQYLYFDAILADLSMVELDDDNEINQANIKEIWQITDKRPGNIQKKYFIVVIDPISYLYTCMSNISRENVVFSNKNASQTQHNQVISLIPQPLTVPPAESESEESEKKNNLTVANPPITKHRGRPETKQYKAATEKTEKTEKAHCQPYTYQSCGKPEHNSARCQKKGS</sequence>
<dbReference type="EMBL" id="CAJVQB010000014">
    <property type="protein sequence ID" value="CAG8458205.1"/>
    <property type="molecule type" value="Genomic_DNA"/>
</dbReference>
<evidence type="ECO:0000256" key="1">
    <source>
        <dbReference type="SAM" id="MobiDB-lite"/>
    </source>
</evidence>
<proteinExistence type="predicted"/>
<keyword evidence="3" id="KW-1185">Reference proteome</keyword>
<dbReference type="Proteomes" id="UP000789901">
    <property type="component" value="Unassembled WGS sequence"/>
</dbReference>
<accession>A0ABM8VVN9</accession>
<organism evidence="2 3">
    <name type="scientific">Gigaspora margarita</name>
    <dbReference type="NCBI Taxonomy" id="4874"/>
    <lineage>
        <taxon>Eukaryota</taxon>
        <taxon>Fungi</taxon>
        <taxon>Fungi incertae sedis</taxon>
        <taxon>Mucoromycota</taxon>
        <taxon>Glomeromycotina</taxon>
        <taxon>Glomeromycetes</taxon>
        <taxon>Diversisporales</taxon>
        <taxon>Gigasporaceae</taxon>
        <taxon>Gigaspora</taxon>
    </lineage>
</organism>
<name>A0ABM8VVN9_GIGMA</name>
<feature type="region of interest" description="Disordered" evidence="1">
    <location>
        <begin position="298"/>
        <end position="372"/>
    </location>
</feature>